<dbReference type="Pfam" id="PF26113">
    <property type="entry name" value="GH16_XgeA"/>
    <property type="match status" value="1"/>
</dbReference>
<keyword evidence="4" id="KW-0378">Hydrolase</keyword>
<keyword evidence="5" id="KW-0326">Glycosidase</keyword>
<evidence type="ECO:0000256" key="5">
    <source>
        <dbReference type="ARBA" id="ARBA00023295"/>
    </source>
</evidence>
<dbReference type="STRING" id="655863.F0XD16"/>
<evidence type="ECO:0000313" key="8">
    <source>
        <dbReference type="EMBL" id="EFX03507.1"/>
    </source>
</evidence>
<dbReference type="InParanoid" id="F0XD16"/>
<dbReference type="FunFam" id="2.60.120.200:FF:000114">
    <property type="entry name" value="Probable endo-1,3(4)-beta-glucanase NFIA_089530"/>
    <property type="match status" value="1"/>
</dbReference>
<keyword evidence="6" id="KW-0812">Transmembrane</keyword>
<feature type="transmembrane region" description="Helical" evidence="6">
    <location>
        <begin position="21"/>
        <end position="42"/>
    </location>
</feature>
<dbReference type="SUPFAM" id="SSF49899">
    <property type="entry name" value="Concanavalin A-like lectins/glucanases"/>
    <property type="match status" value="1"/>
</dbReference>
<evidence type="ECO:0000256" key="6">
    <source>
        <dbReference type="SAM" id="Phobius"/>
    </source>
</evidence>
<dbReference type="GO" id="GO:0009251">
    <property type="term" value="P:glucan catabolic process"/>
    <property type="evidence" value="ECO:0007669"/>
    <property type="project" value="TreeGrafter"/>
</dbReference>
<evidence type="ECO:0000256" key="2">
    <source>
        <dbReference type="ARBA" id="ARBA00006865"/>
    </source>
</evidence>
<accession>F0XD16</accession>
<keyword evidence="6" id="KW-1133">Transmembrane helix</keyword>
<dbReference type="Proteomes" id="UP000007796">
    <property type="component" value="Unassembled WGS sequence"/>
</dbReference>
<dbReference type="GeneID" id="25977551"/>
<gene>
    <name evidence="8" type="ORF">CMQ_435</name>
</gene>
<evidence type="ECO:0000256" key="3">
    <source>
        <dbReference type="ARBA" id="ARBA00012599"/>
    </source>
</evidence>
<dbReference type="GO" id="GO:0052861">
    <property type="term" value="F:endo-1,3(4)-beta-glucanase activity"/>
    <property type="evidence" value="ECO:0007669"/>
    <property type="project" value="UniProtKB-EC"/>
</dbReference>
<dbReference type="InterPro" id="IPR050546">
    <property type="entry name" value="Glycosyl_Hydrlase_16"/>
</dbReference>
<name>F0XD16_GROCL</name>
<organism evidence="9">
    <name type="scientific">Grosmannia clavigera (strain kw1407 / UAMH 11150)</name>
    <name type="common">Blue stain fungus</name>
    <name type="synonym">Graphiocladiella clavigera</name>
    <dbReference type="NCBI Taxonomy" id="655863"/>
    <lineage>
        <taxon>Eukaryota</taxon>
        <taxon>Fungi</taxon>
        <taxon>Dikarya</taxon>
        <taxon>Ascomycota</taxon>
        <taxon>Pezizomycotina</taxon>
        <taxon>Sordariomycetes</taxon>
        <taxon>Sordariomycetidae</taxon>
        <taxon>Ophiostomatales</taxon>
        <taxon>Ophiostomataceae</taxon>
        <taxon>Leptographium</taxon>
    </lineage>
</organism>
<feature type="domain" description="GH16" evidence="7">
    <location>
        <begin position="53"/>
        <end position="297"/>
    </location>
</feature>
<comment type="catalytic activity">
    <reaction evidence="1">
        <text>Endohydrolysis of (1-&gt;3)- or (1-&gt;4)-linkages in beta-D-glucans when the glucose residue whose reducing group is involved in the linkage to be hydrolyzed is itself substituted at C-3.</text>
        <dbReference type="EC" id="3.2.1.6"/>
    </reaction>
</comment>
<dbReference type="EC" id="3.2.1.6" evidence="3"/>
<evidence type="ECO:0000256" key="1">
    <source>
        <dbReference type="ARBA" id="ARBA00000124"/>
    </source>
</evidence>
<comment type="similarity">
    <text evidence="2">Belongs to the glycosyl hydrolase 16 family.</text>
</comment>
<dbReference type="InterPro" id="IPR000757">
    <property type="entry name" value="Beta-glucanase-like"/>
</dbReference>
<protein>
    <recommendedName>
        <fullName evidence="3">endo-1,3(4)-beta-glucanase</fullName>
        <ecNumber evidence="3">3.2.1.6</ecNumber>
    </recommendedName>
</protein>
<sequence length="371" mass="40198">MDAYRGYSAPWWDVRFWSNKIWAALVGGLVVIIVIVVPVAVVESRKHSKSAYPTYSKINYTLSDTYSDENFFDKFDYFSGYDPANGFVHYVPQGTAESLNLTSASTSAAVVRVDTSVGNTSSPDAPTGRFSVRLTSKTQYDSGLFIFDIKHTPYGCGTWPALWLSDPNNWPDNGEIDIMEAVNQGTSGNQVTLHTTDDCTMKSVERIMSGTVDQADCHNTTNENAGCGVTGKNSTYGPSFNDAGGGIMAVEWRDAGIRVWQFDSDAVPSDISNDAPDPSTWGTALADFPDTKCSISSHFRNASIIANIDLCGALGEAKYASSGCPNNCVGSHTCVGGYTPTNCTDYVANYPNAFKDAYWEFGTFKVFQASS</sequence>
<proteinExistence type="inferred from homology"/>
<evidence type="ECO:0000313" key="9">
    <source>
        <dbReference type="Proteomes" id="UP000007796"/>
    </source>
</evidence>
<keyword evidence="9" id="KW-1185">Reference proteome</keyword>
<dbReference type="AlphaFoldDB" id="F0XD16"/>
<reference evidence="8 9" key="1">
    <citation type="journal article" date="2011" name="Proc. Natl. Acad. Sci. U.S.A.">
        <title>Genome and transcriptome analyses of the mountain pine beetle-fungal symbiont Grosmannia clavigera, a lodgepole pine pathogen.</title>
        <authorList>
            <person name="DiGuistini S."/>
            <person name="Wang Y."/>
            <person name="Liao N.Y."/>
            <person name="Taylor G."/>
            <person name="Tanguay P."/>
            <person name="Feau N."/>
            <person name="Henrissat B."/>
            <person name="Chan S.K."/>
            <person name="Hesse-Orce U."/>
            <person name="Alamouti S.M."/>
            <person name="Tsui C.K.M."/>
            <person name="Docking R.T."/>
            <person name="Levasseur A."/>
            <person name="Haridas S."/>
            <person name="Robertson G."/>
            <person name="Birol I."/>
            <person name="Holt R.A."/>
            <person name="Marra M.A."/>
            <person name="Hamelin R.C."/>
            <person name="Hirst M."/>
            <person name="Jones S.J.M."/>
            <person name="Bohlmann J."/>
            <person name="Breuil C."/>
        </authorList>
    </citation>
    <scope>NUCLEOTIDE SEQUENCE [LARGE SCALE GENOMIC DNA]</scope>
    <source>
        <strain evidence="9">kw1407 / UAMH 11150</strain>
    </source>
</reference>
<evidence type="ECO:0000256" key="4">
    <source>
        <dbReference type="ARBA" id="ARBA00022801"/>
    </source>
</evidence>
<dbReference type="HOGENOM" id="CLU_016972_1_0_1"/>
<dbReference type="Gene3D" id="2.60.120.200">
    <property type="match status" value="1"/>
</dbReference>
<dbReference type="PANTHER" id="PTHR10963">
    <property type="entry name" value="GLYCOSYL HYDROLASE-RELATED"/>
    <property type="match status" value="1"/>
</dbReference>
<dbReference type="InterPro" id="IPR013320">
    <property type="entry name" value="ConA-like_dom_sf"/>
</dbReference>
<dbReference type="CDD" id="cd02181">
    <property type="entry name" value="GH16_fungal_Lam16A_glucanase"/>
    <property type="match status" value="1"/>
</dbReference>
<dbReference type="RefSeq" id="XP_014172989.1">
    <property type="nucleotide sequence ID" value="XM_014317514.1"/>
</dbReference>
<dbReference type="PANTHER" id="PTHR10963:SF42">
    <property type="entry name" value="PUTATIVE (AFU_ORTHOLOGUE AFUA_5G02280)-RELATED"/>
    <property type="match status" value="1"/>
</dbReference>
<keyword evidence="6" id="KW-0472">Membrane</keyword>
<dbReference type="eggNOG" id="ENOG502RY4F">
    <property type="taxonomic scope" value="Eukaryota"/>
</dbReference>
<dbReference type="EMBL" id="GL629765">
    <property type="protein sequence ID" value="EFX03507.1"/>
    <property type="molecule type" value="Genomic_DNA"/>
</dbReference>
<evidence type="ECO:0000259" key="7">
    <source>
        <dbReference type="PROSITE" id="PS51762"/>
    </source>
</evidence>
<dbReference type="PROSITE" id="PS51762">
    <property type="entry name" value="GH16_2"/>
    <property type="match status" value="1"/>
</dbReference>
<dbReference type="OrthoDB" id="192832at2759"/>